<gene>
    <name evidence="1" type="ORF">AK812_SmicGene49087</name>
</gene>
<name>A0A1Q9DNW2_SYMMI</name>
<evidence type="ECO:0000313" key="1">
    <source>
        <dbReference type="EMBL" id="OLP96845.1"/>
    </source>
</evidence>
<keyword evidence="2" id="KW-1185">Reference proteome</keyword>
<comment type="caution">
    <text evidence="1">The sequence shown here is derived from an EMBL/GenBank/DDBJ whole genome shotgun (WGS) entry which is preliminary data.</text>
</comment>
<proteinExistence type="predicted"/>
<sequence length="247" mass="27088">MEAELVMTVLLCMLHRTPDKLEHIGIAWRLPYPTVLTEATACEAFHLRPPEHDSSRHHHQLQASVGCGLILPRSCSHLLLRCEDSGIEVMVCKPILEPRGIMLRSMKRTASHALALEALRDKECTCRAKSSPFSTTLSTTPSWPTAHSALPLSVHCSLLTPTACSPRPLLTLLMVLILLRCRRTTSVIGTVAKSATSCTNLRTSQIQEDDPHGHGQRQAAQLAVGLTSYDCMIKENTDVIAFSCCAC</sequence>
<dbReference type="AlphaFoldDB" id="A0A1Q9DNW2"/>
<dbReference type="Proteomes" id="UP000186817">
    <property type="component" value="Unassembled WGS sequence"/>
</dbReference>
<accession>A0A1Q9DNW2</accession>
<evidence type="ECO:0000313" key="2">
    <source>
        <dbReference type="Proteomes" id="UP000186817"/>
    </source>
</evidence>
<protein>
    <submittedName>
        <fullName evidence="1">Uncharacterized protein</fullName>
    </submittedName>
</protein>
<dbReference type="EMBL" id="LSRX01000453">
    <property type="protein sequence ID" value="OLP96845.1"/>
    <property type="molecule type" value="Genomic_DNA"/>
</dbReference>
<reference evidence="1 2" key="1">
    <citation type="submission" date="2016-02" db="EMBL/GenBank/DDBJ databases">
        <title>Genome analysis of coral dinoflagellate symbionts highlights evolutionary adaptations to a symbiotic lifestyle.</title>
        <authorList>
            <person name="Aranda M."/>
            <person name="Li Y."/>
            <person name="Liew Y.J."/>
            <person name="Baumgarten S."/>
            <person name="Simakov O."/>
            <person name="Wilson M."/>
            <person name="Piel J."/>
            <person name="Ashoor H."/>
            <person name="Bougouffa S."/>
            <person name="Bajic V.B."/>
            <person name="Ryu T."/>
            <person name="Ravasi T."/>
            <person name="Bayer T."/>
            <person name="Micklem G."/>
            <person name="Kim H."/>
            <person name="Bhak J."/>
            <person name="Lajeunesse T.C."/>
            <person name="Voolstra C.R."/>
        </authorList>
    </citation>
    <scope>NUCLEOTIDE SEQUENCE [LARGE SCALE GENOMIC DNA]</scope>
    <source>
        <strain evidence="1 2">CCMP2467</strain>
    </source>
</reference>
<organism evidence="1 2">
    <name type="scientific">Symbiodinium microadriaticum</name>
    <name type="common">Dinoflagellate</name>
    <name type="synonym">Zooxanthella microadriatica</name>
    <dbReference type="NCBI Taxonomy" id="2951"/>
    <lineage>
        <taxon>Eukaryota</taxon>
        <taxon>Sar</taxon>
        <taxon>Alveolata</taxon>
        <taxon>Dinophyceae</taxon>
        <taxon>Suessiales</taxon>
        <taxon>Symbiodiniaceae</taxon>
        <taxon>Symbiodinium</taxon>
    </lineage>
</organism>